<proteinExistence type="inferred from homology"/>
<keyword evidence="2" id="KW-0812">Transmembrane</keyword>
<feature type="transmembrane region" description="Helical" evidence="2">
    <location>
        <begin position="391"/>
        <end position="410"/>
    </location>
</feature>
<feature type="transmembrane region" description="Helical" evidence="2">
    <location>
        <begin position="315"/>
        <end position="336"/>
    </location>
</feature>
<feature type="transmembrane region" description="Helical" evidence="2">
    <location>
        <begin position="422"/>
        <end position="441"/>
    </location>
</feature>
<dbReference type="InterPro" id="IPR036259">
    <property type="entry name" value="MFS_trans_sf"/>
</dbReference>
<evidence type="ECO:0000313" key="4">
    <source>
        <dbReference type="Proteomes" id="UP001595907"/>
    </source>
</evidence>
<sequence length="447" mass="49227">MQQQRFPLLGKIFYAFGMMGWSIMINLISVLLVYLYAPPTGSNIPLLISQAVIFGAFNLISLITVSGRLADAFWDPFVAQLSDKSSHKKGRRIPFMRWAIIPSLLFCCGIFFPLQVSISTVNVVWLMFTLALFYIASTSFIIPYNALLPELATTSKEKVELSTWQSLGYVFGIAIASNALNIADSFYHNGIAENRLVSIQYTVIILSVLAALMMALAAFGINEKKYANATPSTISLKVALKQTLQNSNFLKFIVADVAYFIGVTIITSGLLYFVTVLLQLPETIGNKLMITMILVSFIFYPVVNYLSAKVGKKPIVLVSLLILSVVFAGIFFLGNLPMNATLQIYILVIIAAIPVASLNILPVAILAEIIEQDSKHTGVNKEAVYFAVRYFFVKVAQTVGIALFAMLLIYGKDVNNDFGIRLNGLVGFALCCFAAAIFSRFKELPSQ</sequence>
<comment type="similarity">
    <text evidence="1">Belongs to the sodium:galactoside symporter (TC 2.A.2) family.</text>
</comment>
<organism evidence="3 4">
    <name type="scientific">Ferruginibacter yonginensis</name>
    <dbReference type="NCBI Taxonomy" id="1310416"/>
    <lineage>
        <taxon>Bacteria</taxon>
        <taxon>Pseudomonadati</taxon>
        <taxon>Bacteroidota</taxon>
        <taxon>Chitinophagia</taxon>
        <taxon>Chitinophagales</taxon>
        <taxon>Chitinophagaceae</taxon>
        <taxon>Ferruginibacter</taxon>
    </lineage>
</organism>
<protein>
    <submittedName>
        <fullName evidence="3">MFS transporter</fullName>
    </submittedName>
</protein>
<evidence type="ECO:0000313" key="3">
    <source>
        <dbReference type="EMBL" id="MFC4262567.1"/>
    </source>
</evidence>
<feature type="transmembrane region" description="Helical" evidence="2">
    <location>
        <begin position="284"/>
        <end position="303"/>
    </location>
</feature>
<dbReference type="PANTHER" id="PTHR11328">
    <property type="entry name" value="MAJOR FACILITATOR SUPERFAMILY DOMAIN-CONTAINING PROTEIN"/>
    <property type="match status" value="1"/>
</dbReference>
<feature type="transmembrane region" description="Helical" evidence="2">
    <location>
        <begin position="199"/>
        <end position="221"/>
    </location>
</feature>
<accession>A0ABV8QS46</accession>
<feature type="transmembrane region" description="Helical" evidence="2">
    <location>
        <begin position="12"/>
        <end position="36"/>
    </location>
</feature>
<feature type="transmembrane region" description="Helical" evidence="2">
    <location>
        <begin position="167"/>
        <end position="187"/>
    </location>
</feature>
<reference evidence="4" key="1">
    <citation type="journal article" date="2019" name="Int. J. Syst. Evol. Microbiol.">
        <title>The Global Catalogue of Microorganisms (GCM) 10K type strain sequencing project: providing services to taxonomists for standard genome sequencing and annotation.</title>
        <authorList>
            <consortium name="The Broad Institute Genomics Platform"/>
            <consortium name="The Broad Institute Genome Sequencing Center for Infectious Disease"/>
            <person name="Wu L."/>
            <person name="Ma J."/>
        </authorList>
    </citation>
    <scope>NUCLEOTIDE SEQUENCE [LARGE SCALE GENOMIC DNA]</scope>
    <source>
        <strain evidence="4">CECT 8289</strain>
    </source>
</reference>
<name>A0ABV8QS46_9BACT</name>
<dbReference type="SUPFAM" id="SSF103473">
    <property type="entry name" value="MFS general substrate transporter"/>
    <property type="match status" value="1"/>
</dbReference>
<feature type="transmembrane region" description="Helical" evidence="2">
    <location>
        <begin position="257"/>
        <end position="278"/>
    </location>
</feature>
<feature type="transmembrane region" description="Helical" evidence="2">
    <location>
        <begin position="95"/>
        <end position="118"/>
    </location>
</feature>
<comment type="caution">
    <text evidence="3">The sequence shown here is derived from an EMBL/GenBank/DDBJ whole genome shotgun (WGS) entry which is preliminary data.</text>
</comment>
<feature type="transmembrane region" description="Helical" evidence="2">
    <location>
        <begin position="48"/>
        <end position="74"/>
    </location>
</feature>
<keyword evidence="4" id="KW-1185">Reference proteome</keyword>
<gene>
    <name evidence="3" type="ORF">ACFOWM_06745</name>
</gene>
<keyword evidence="2" id="KW-0472">Membrane</keyword>
<keyword evidence="2" id="KW-1133">Transmembrane helix</keyword>
<feature type="transmembrane region" description="Helical" evidence="2">
    <location>
        <begin position="124"/>
        <end position="147"/>
    </location>
</feature>
<dbReference type="PANTHER" id="PTHR11328:SF24">
    <property type="entry name" value="MAJOR FACILITATOR SUPERFAMILY (MFS) PROFILE DOMAIN-CONTAINING PROTEIN"/>
    <property type="match status" value="1"/>
</dbReference>
<dbReference type="EMBL" id="JBHSCZ010000001">
    <property type="protein sequence ID" value="MFC4262567.1"/>
    <property type="molecule type" value="Genomic_DNA"/>
</dbReference>
<feature type="transmembrane region" description="Helical" evidence="2">
    <location>
        <begin position="342"/>
        <end position="370"/>
    </location>
</feature>
<dbReference type="Gene3D" id="1.20.1250.20">
    <property type="entry name" value="MFS general substrate transporter like domains"/>
    <property type="match status" value="2"/>
</dbReference>
<evidence type="ECO:0000256" key="2">
    <source>
        <dbReference type="SAM" id="Phobius"/>
    </source>
</evidence>
<dbReference type="InterPro" id="IPR039672">
    <property type="entry name" value="MFS_2"/>
</dbReference>
<dbReference type="Pfam" id="PF13347">
    <property type="entry name" value="MFS_2"/>
    <property type="match status" value="1"/>
</dbReference>
<dbReference type="Proteomes" id="UP001595907">
    <property type="component" value="Unassembled WGS sequence"/>
</dbReference>
<dbReference type="RefSeq" id="WP_379708111.1">
    <property type="nucleotide sequence ID" value="NZ_JBHSCZ010000001.1"/>
</dbReference>
<evidence type="ECO:0000256" key="1">
    <source>
        <dbReference type="ARBA" id="ARBA00009617"/>
    </source>
</evidence>